<name>A0AAV2N2W2_9HYME</name>
<keyword evidence="2" id="KW-1185">Reference proteome</keyword>
<sequence>MSLLQRSYYRLVHASRCATQPGESRVLLAHVVAAIGKVLSFLRYSDILAIVIGGSILIHRRHYEDVDRRCEYSSYGIRAQVVPAILHPLSVMVLTKVTKVTRFLRGARLKADVDVSPVDEDCQYAVPVLPARAHREESGEKVR</sequence>
<dbReference type="AlphaFoldDB" id="A0AAV2N2W2"/>
<protein>
    <submittedName>
        <fullName evidence="1">Uncharacterized protein</fullName>
    </submittedName>
</protein>
<evidence type="ECO:0000313" key="1">
    <source>
        <dbReference type="EMBL" id="CAL1673956.1"/>
    </source>
</evidence>
<dbReference type="EMBL" id="OZ034824">
    <property type="protein sequence ID" value="CAL1673956.1"/>
    <property type="molecule type" value="Genomic_DNA"/>
</dbReference>
<organism evidence="1 2">
    <name type="scientific">Lasius platythorax</name>
    <dbReference type="NCBI Taxonomy" id="488582"/>
    <lineage>
        <taxon>Eukaryota</taxon>
        <taxon>Metazoa</taxon>
        <taxon>Ecdysozoa</taxon>
        <taxon>Arthropoda</taxon>
        <taxon>Hexapoda</taxon>
        <taxon>Insecta</taxon>
        <taxon>Pterygota</taxon>
        <taxon>Neoptera</taxon>
        <taxon>Endopterygota</taxon>
        <taxon>Hymenoptera</taxon>
        <taxon>Apocrita</taxon>
        <taxon>Aculeata</taxon>
        <taxon>Formicoidea</taxon>
        <taxon>Formicidae</taxon>
        <taxon>Formicinae</taxon>
        <taxon>Lasius</taxon>
        <taxon>Lasius</taxon>
    </lineage>
</organism>
<dbReference type="Proteomes" id="UP001497644">
    <property type="component" value="Chromosome 1"/>
</dbReference>
<accession>A0AAV2N2W2</accession>
<reference evidence="1 2" key="1">
    <citation type="submission" date="2024-04" db="EMBL/GenBank/DDBJ databases">
        <authorList>
            <consortium name="Molecular Ecology Group"/>
        </authorList>
    </citation>
    <scope>NUCLEOTIDE SEQUENCE [LARGE SCALE GENOMIC DNA]</scope>
</reference>
<gene>
    <name evidence="1" type="ORF">LPLAT_LOCUS734</name>
</gene>
<evidence type="ECO:0000313" key="2">
    <source>
        <dbReference type="Proteomes" id="UP001497644"/>
    </source>
</evidence>
<proteinExistence type="predicted"/>